<feature type="signal peptide" evidence="1">
    <location>
        <begin position="1"/>
        <end position="19"/>
    </location>
</feature>
<evidence type="ECO:0008006" key="4">
    <source>
        <dbReference type="Google" id="ProtNLM"/>
    </source>
</evidence>
<proteinExistence type="predicted"/>
<dbReference type="Proteomes" id="UP000582837">
    <property type="component" value="Unassembled WGS sequence"/>
</dbReference>
<protein>
    <recommendedName>
        <fullName evidence="4">BACON domain-containing protein</fullName>
    </recommendedName>
</protein>
<reference evidence="2 3" key="1">
    <citation type="submission" date="2020-08" db="EMBL/GenBank/DDBJ databases">
        <title>Genomic Encyclopedia of Type Strains, Phase IV (KMG-IV): sequencing the most valuable type-strain genomes for metagenomic binning, comparative biology and taxonomic classification.</title>
        <authorList>
            <person name="Goeker M."/>
        </authorList>
    </citation>
    <scope>NUCLEOTIDE SEQUENCE [LARGE SCALE GENOMIC DNA]</scope>
    <source>
        <strain evidence="2 3">DSM 29007</strain>
    </source>
</reference>
<sequence length="740" mass="77655">MSRSRFRAPWFPLLLAVLAACESDGSGPDQRVELSPASAVPFSVVEVRGLPDRYAGTAPLAITVGGQPSVIAFDEAVGVHRFLVPALAPGRAEVVVPAPMAGGAEVRATLQVAPVAYAGGSPATALAEMDALLDSMQVEAGLALGRMDVSLDSVVYARLNAAVMLAETLQDQVQRMTPTQRQEAAALFSAQADAFRGAARLLSEKLTSLAAVPPTIRAGSGRAQASPAPAYALATVPQLIQRCEKRRDDIAMYEEIQLWLFGLGLLANTGTTVFAPEFEPFVFVMTAKLALLLDTILIIENLMPELFEPDGLRLQVSPGRVKEDGGTARATAWLRFRSKGEVIGSAVGLGRGMAAARDAIRQTQEIRGMIRSERMRQALKGAGIDVVVDGILRLIDAGANDYIGSAMGSLGGETQVSFESLSMTPSGSGKWEFTDGPQAISRGLRTVGRIQATSSEDVTFAARAGATEECTAATSGADPGAGQNGFRITLVSSLRFVDPADLELEAGASGSRDVTVTNEATTASGPITFRLAHPRTGAWEPYPWMQVSITGAPSSISAGQSRTVRIAASIHSSAPESQEIVPIVAMQDGRVVAWTYLRVGVRPQLSSVVVNRGQSTLRLWDYGTQDGDIVTVTVNGATVASSLSLTNAGMTIPVEYRRGRNVIVIRAHNEGSLPPNTAAIGLADVVRGDATQEWGLFAGGTAQLTATFDPGATASPGLRVGEPPTATYFRCAGAQGDCRP</sequence>
<feature type="chain" id="PRO_5032761961" description="BACON domain-containing protein" evidence="1">
    <location>
        <begin position="20"/>
        <end position="740"/>
    </location>
</feature>
<dbReference type="AlphaFoldDB" id="A0A841GWT1"/>
<keyword evidence="3" id="KW-1185">Reference proteome</keyword>
<keyword evidence="1" id="KW-0732">Signal</keyword>
<comment type="caution">
    <text evidence="2">The sequence shown here is derived from an EMBL/GenBank/DDBJ whole genome shotgun (WGS) entry which is preliminary data.</text>
</comment>
<organism evidence="2 3">
    <name type="scientific">Longimicrobium terrae</name>
    <dbReference type="NCBI Taxonomy" id="1639882"/>
    <lineage>
        <taxon>Bacteria</taxon>
        <taxon>Pseudomonadati</taxon>
        <taxon>Gemmatimonadota</taxon>
        <taxon>Longimicrobiia</taxon>
        <taxon>Longimicrobiales</taxon>
        <taxon>Longimicrobiaceae</taxon>
        <taxon>Longimicrobium</taxon>
    </lineage>
</organism>
<accession>A0A841GWT1</accession>
<evidence type="ECO:0000313" key="3">
    <source>
        <dbReference type="Proteomes" id="UP000582837"/>
    </source>
</evidence>
<dbReference type="PROSITE" id="PS51257">
    <property type="entry name" value="PROKAR_LIPOPROTEIN"/>
    <property type="match status" value="1"/>
</dbReference>
<name>A0A841GWT1_9BACT</name>
<evidence type="ECO:0000313" key="2">
    <source>
        <dbReference type="EMBL" id="MBB6070283.1"/>
    </source>
</evidence>
<gene>
    <name evidence="2" type="ORF">HNQ61_001902</name>
</gene>
<dbReference type="EMBL" id="JACHIA010000004">
    <property type="protein sequence ID" value="MBB6070283.1"/>
    <property type="molecule type" value="Genomic_DNA"/>
</dbReference>
<evidence type="ECO:0000256" key="1">
    <source>
        <dbReference type="SAM" id="SignalP"/>
    </source>
</evidence>
<dbReference type="RefSeq" id="WP_170035679.1">
    <property type="nucleotide sequence ID" value="NZ_JABDTL010000001.1"/>
</dbReference>